<comment type="subcellular location">
    <subcellularLocation>
        <location evidence="1">Membrane</location>
        <topology evidence="1">Lipid-anchor</topology>
    </subcellularLocation>
</comment>
<dbReference type="Pfam" id="PF05504">
    <property type="entry name" value="Spore_GerAC"/>
    <property type="match status" value="1"/>
</dbReference>
<reference evidence="11" key="1">
    <citation type="submission" date="2016-01" db="EMBL/GenBank/DDBJ databases">
        <title>Draft genome of Chromobacterium sp. F49.</title>
        <authorList>
            <person name="Hong K.W."/>
        </authorList>
    </citation>
    <scope>NUCLEOTIDE SEQUENCE [LARGE SCALE GENOMIC DNA]</scope>
    <source>
        <strain evidence="11">M63</strain>
    </source>
</reference>
<dbReference type="GO" id="GO:0016020">
    <property type="term" value="C:membrane"/>
    <property type="evidence" value="ECO:0007669"/>
    <property type="project" value="UniProtKB-SubCell"/>
</dbReference>
<evidence type="ECO:0000256" key="4">
    <source>
        <dbReference type="ARBA" id="ARBA00022729"/>
    </source>
</evidence>
<gene>
    <name evidence="10" type="ORF">AV654_02805</name>
</gene>
<keyword evidence="4" id="KW-0732">Signal</keyword>
<dbReference type="Pfam" id="PF25198">
    <property type="entry name" value="Spore_GerAC_N"/>
    <property type="match status" value="1"/>
</dbReference>
<feature type="domain" description="Spore germination GerAC-like C-terminal" evidence="8">
    <location>
        <begin position="198"/>
        <end position="369"/>
    </location>
</feature>
<evidence type="ECO:0000259" key="9">
    <source>
        <dbReference type="Pfam" id="PF25198"/>
    </source>
</evidence>
<dbReference type="AlphaFoldDB" id="A0A161S9X6"/>
<evidence type="ECO:0000256" key="1">
    <source>
        <dbReference type="ARBA" id="ARBA00004635"/>
    </source>
</evidence>
<evidence type="ECO:0000256" key="6">
    <source>
        <dbReference type="ARBA" id="ARBA00023139"/>
    </source>
</evidence>
<protein>
    <recommendedName>
        <fullName evidence="12">Ger(X)C family spore germination protein</fullName>
    </recommendedName>
</protein>
<evidence type="ECO:0008006" key="12">
    <source>
        <dbReference type="Google" id="ProtNLM"/>
    </source>
</evidence>
<dbReference type="InterPro" id="IPR038501">
    <property type="entry name" value="Spore_GerAC_C_sf"/>
</dbReference>
<dbReference type="RefSeq" id="WP_063184107.1">
    <property type="nucleotide sequence ID" value="NZ_LQRA01000066.1"/>
</dbReference>
<keyword evidence="7" id="KW-0449">Lipoprotein</keyword>
<evidence type="ECO:0000256" key="5">
    <source>
        <dbReference type="ARBA" id="ARBA00023136"/>
    </source>
</evidence>
<sequence>MKRLLIAILTLSLLLAAPGCGRKMYLENRQIILMTGADLGSDQHLTVFTSTPVFSVEAKQKYNISETTADTLRQARSKLDTMSTGPLASGKIQTILVGKKLLQRANMLYYLDVFMRDPKSEINANVVAVDGSVKEIMYANMADKGRPGVVIKEQTEAAFTSRTAVKTIMQEFHQQLLDPRRTPSLTEVKLHDKEIVVSGTALLSKEGTYVTSLNNEESTLFMLLQQKKGQPFPFTLHVPPEKIKAEQRMAYVSLEIGHVKYDIKSKHENDRFAFDIRMDIDVNLTERLFEYNLEKDKQRLEQSLEQELQKKCGALIAKIQKHRIDPIGLGVYAKAFHYDQWKKVENDWGRALAEAKIRVMPKVTIKSSGVAK</sequence>
<dbReference type="NCBIfam" id="TIGR02887">
    <property type="entry name" value="spore_ger_x_C"/>
    <property type="match status" value="1"/>
</dbReference>
<dbReference type="eggNOG" id="ENOG502ZAZ3">
    <property type="taxonomic scope" value="Bacteria"/>
</dbReference>
<dbReference type="STRING" id="1007103.GCA_000213315_01069"/>
<dbReference type="PANTHER" id="PTHR35789">
    <property type="entry name" value="SPORE GERMINATION PROTEIN B3"/>
    <property type="match status" value="1"/>
</dbReference>
<dbReference type="Proteomes" id="UP000076563">
    <property type="component" value="Unassembled WGS sequence"/>
</dbReference>
<keyword evidence="5" id="KW-0472">Membrane</keyword>
<dbReference type="PANTHER" id="PTHR35789:SF1">
    <property type="entry name" value="SPORE GERMINATION PROTEIN B3"/>
    <property type="match status" value="1"/>
</dbReference>
<evidence type="ECO:0000256" key="3">
    <source>
        <dbReference type="ARBA" id="ARBA00022544"/>
    </source>
</evidence>
<evidence type="ECO:0000259" key="8">
    <source>
        <dbReference type="Pfam" id="PF05504"/>
    </source>
</evidence>
<evidence type="ECO:0000313" key="11">
    <source>
        <dbReference type="Proteomes" id="UP000076563"/>
    </source>
</evidence>
<dbReference type="InterPro" id="IPR046953">
    <property type="entry name" value="Spore_GerAC-like_C"/>
</dbReference>
<dbReference type="GO" id="GO:0009847">
    <property type="term" value="P:spore germination"/>
    <property type="evidence" value="ECO:0007669"/>
    <property type="project" value="InterPro"/>
</dbReference>
<dbReference type="InterPro" id="IPR008844">
    <property type="entry name" value="Spore_GerAC-like"/>
</dbReference>
<feature type="domain" description="Spore germination protein N-terminal" evidence="9">
    <location>
        <begin position="24"/>
        <end position="189"/>
    </location>
</feature>
<evidence type="ECO:0000313" key="10">
    <source>
        <dbReference type="EMBL" id="KZE76645.1"/>
    </source>
</evidence>
<evidence type="ECO:0000256" key="2">
    <source>
        <dbReference type="ARBA" id="ARBA00007886"/>
    </source>
</evidence>
<keyword evidence="3" id="KW-0309">Germination</keyword>
<keyword evidence="6" id="KW-0564">Palmitate</keyword>
<organism evidence="10 11">
    <name type="scientific">Paenibacillus elgii</name>
    <dbReference type="NCBI Taxonomy" id="189691"/>
    <lineage>
        <taxon>Bacteria</taxon>
        <taxon>Bacillati</taxon>
        <taxon>Bacillota</taxon>
        <taxon>Bacilli</taxon>
        <taxon>Bacillales</taxon>
        <taxon>Paenibacillaceae</taxon>
        <taxon>Paenibacillus</taxon>
    </lineage>
</organism>
<dbReference type="Gene3D" id="3.30.300.210">
    <property type="entry name" value="Nutrient germinant receptor protein C, domain 3"/>
    <property type="match status" value="1"/>
</dbReference>
<comment type="caution">
    <text evidence="10">The sequence shown here is derived from an EMBL/GenBank/DDBJ whole genome shotgun (WGS) entry which is preliminary data.</text>
</comment>
<keyword evidence="11" id="KW-1185">Reference proteome</keyword>
<accession>A0A161S9X6</accession>
<dbReference type="EMBL" id="LQRA01000066">
    <property type="protein sequence ID" value="KZE76645.1"/>
    <property type="molecule type" value="Genomic_DNA"/>
</dbReference>
<proteinExistence type="inferred from homology"/>
<name>A0A161S9X6_9BACL</name>
<evidence type="ECO:0000256" key="7">
    <source>
        <dbReference type="ARBA" id="ARBA00023288"/>
    </source>
</evidence>
<dbReference type="OrthoDB" id="2694406at2"/>
<comment type="similarity">
    <text evidence="2">Belongs to the GerABKC lipoprotein family.</text>
</comment>
<dbReference type="InterPro" id="IPR057336">
    <property type="entry name" value="GerAC_N"/>
</dbReference>